<dbReference type="PANTHER" id="PTHR43000">
    <property type="entry name" value="DTDP-D-GLUCOSE 4,6-DEHYDRATASE-RELATED"/>
    <property type="match status" value="1"/>
</dbReference>
<feature type="domain" description="NAD-dependent epimerase/dehydratase" evidence="2">
    <location>
        <begin position="12"/>
        <end position="243"/>
    </location>
</feature>
<name>A0A382KNY6_9ZZZZ</name>
<dbReference type="Pfam" id="PF01370">
    <property type="entry name" value="Epimerase"/>
    <property type="match status" value="1"/>
</dbReference>
<reference evidence="3" key="1">
    <citation type="submission" date="2018-05" db="EMBL/GenBank/DDBJ databases">
        <authorList>
            <person name="Lanie J.A."/>
            <person name="Ng W.-L."/>
            <person name="Kazmierczak K.M."/>
            <person name="Andrzejewski T.M."/>
            <person name="Davidsen T.M."/>
            <person name="Wayne K.J."/>
            <person name="Tettelin H."/>
            <person name="Glass J.I."/>
            <person name="Rusch D."/>
            <person name="Podicherti R."/>
            <person name="Tsui H.-C.T."/>
            <person name="Winkler M.E."/>
        </authorList>
    </citation>
    <scope>NUCLEOTIDE SEQUENCE</scope>
</reference>
<gene>
    <name evidence="3" type="ORF">METZ01_LOCUS279014</name>
</gene>
<accession>A0A382KNY6</accession>
<dbReference type="EMBL" id="UINC01081891">
    <property type="protein sequence ID" value="SVC26160.1"/>
    <property type="molecule type" value="Genomic_DNA"/>
</dbReference>
<dbReference type="InterPro" id="IPR036291">
    <property type="entry name" value="NAD(P)-bd_dom_sf"/>
</dbReference>
<dbReference type="InterPro" id="IPR001509">
    <property type="entry name" value="Epimerase_deHydtase"/>
</dbReference>
<evidence type="ECO:0000313" key="3">
    <source>
        <dbReference type="EMBL" id="SVC26160.1"/>
    </source>
</evidence>
<evidence type="ECO:0000259" key="2">
    <source>
        <dbReference type="Pfam" id="PF01370"/>
    </source>
</evidence>
<dbReference type="Gene3D" id="3.40.50.720">
    <property type="entry name" value="NAD(P)-binding Rossmann-like Domain"/>
    <property type="match status" value="1"/>
</dbReference>
<dbReference type="AlphaFoldDB" id="A0A382KNY6"/>
<organism evidence="3">
    <name type="scientific">marine metagenome</name>
    <dbReference type="NCBI Taxonomy" id="408172"/>
    <lineage>
        <taxon>unclassified sequences</taxon>
        <taxon>metagenomes</taxon>
        <taxon>ecological metagenomes</taxon>
    </lineage>
</organism>
<evidence type="ECO:0000256" key="1">
    <source>
        <dbReference type="ARBA" id="ARBA00007637"/>
    </source>
</evidence>
<comment type="similarity">
    <text evidence="1">Belongs to the NAD(P)-dependent epimerase/dehydratase family.</text>
</comment>
<sequence>MELLIEKIMSTVLITGASGFIGANLVRNLINTKDQIHILIRKQSNLWRLNNIISECNVHFVDISKIDEVRNMISKVKPEIVYHCATFGVYSNQKDASKMEQTNVTGTLNLLTSLHENSELERLVNLGSVSEYGPKSNSIKETEPTQPFDSYSVTKVSQTKLVEYYSHQKKLPAVTLRIFTPYGIFEEQGRLIADVMVAAAKKKSLKIFSRKAKRDFVYIDDVISALIKASNKPGIEGEIFNIGSGNATSIEELVDLVCKVTNTNLEVSWDNESQREYDKTGTNGFANLQKAKKIGWKPEVSLKDGLSRTYDWFLQNIKLY</sequence>
<protein>
    <recommendedName>
        <fullName evidence="2">NAD-dependent epimerase/dehydratase domain-containing protein</fullName>
    </recommendedName>
</protein>
<dbReference type="SUPFAM" id="SSF51735">
    <property type="entry name" value="NAD(P)-binding Rossmann-fold domains"/>
    <property type="match status" value="1"/>
</dbReference>
<dbReference type="PRINTS" id="PR01713">
    <property type="entry name" value="NUCEPIMERASE"/>
</dbReference>
<proteinExistence type="inferred from homology"/>